<dbReference type="KEGG" id="tfo:BFO_0872"/>
<dbReference type="Proteomes" id="UP000005436">
    <property type="component" value="Chromosome"/>
</dbReference>
<dbReference type="eggNOG" id="COG3391">
    <property type="taxonomic scope" value="Bacteria"/>
</dbReference>
<keyword evidence="1" id="KW-0449">Lipoprotein</keyword>
<dbReference type="SUPFAM" id="SSF50969">
    <property type="entry name" value="YVTN repeat-like/Quinoprotein amine dehydrogenase"/>
    <property type="match status" value="1"/>
</dbReference>
<dbReference type="PATRIC" id="fig|203275.8.peg.776"/>
<organism evidence="1 2">
    <name type="scientific">Tannerella forsythia (strain ATCC 43037 / JCM 10827 / CCUG 21028 A / KCTC 5666 / FDC 338)</name>
    <name type="common">Bacteroides forsythus</name>
    <dbReference type="NCBI Taxonomy" id="203275"/>
    <lineage>
        <taxon>Bacteria</taxon>
        <taxon>Pseudomonadati</taxon>
        <taxon>Bacteroidota</taxon>
        <taxon>Bacteroidia</taxon>
        <taxon>Bacteroidales</taxon>
        <taxon>Tannerellaceae</taxon>
        <taxon>Tannerella</taxon>
    </lineage>
</organism>
<dbReference type="EMBL" id="CP003191">
    <property type="protein sequence ID" value="AEW21182.1"/>
    <property type="molecule type" value="Genomic_DNA"/>
</dbReference>
<name>G8UP24_TANFA</name>
<dbReference type="AlphaFoldDB" id="G8UP24"/>
<dbReference type="InterPro" id="IPR011044">
    <property type="entry name" value="Quino_amine_DH_bsu"/>
</dbReference>
<proteinExistence type="predicted"/>
<dbReference type="Pfam" id="PF17170">
    <property type="entry name" value="DUF5128"/>
    <property type="match status" value="1"/>
</dbReference>
<protein>
    <submittedName>
        <fullName evidence="1">Putative lipoprotein</fullName>
    </submittedName>
</protein>
<keyword evidence="2" id="KW-1185">Reference proteome</keyword>
<sequence>MKKTNVFLTVILFVLLVACEGNKQSNEDLIIVDVSRSYPKKELVLQDFMSVEYIPLETTDEFVTQGLVQDVGKEYLLLKNKNSDGNIFVFDRKTGKGLRKINRQGQGPEEYTRINEIVLDESNGEIFVKSQGNKIVVYDLYGTFIRYLDLDRDVSSVFDYDKYNLICYDMSDYHSKGKDRGGSYHMIISKQNGSITREIFIPFKTINTPVVIHGEGFVANYSYQIRLSNGRWILD</sequence>
<reference evidence="2" key="1">
    <citation type="submission" date="2011-12" db="EMBL/GenBank/DDBJ databases">
        <title>Complete sequence of Tannerella forsythia ATCC 43037.</title>
        <authorList>
            <person name="Dewhirst F."/>
            <person name="Tanner A."/>
            <person name="Izard J."/>
            <person name="Brinkac L."/>
            <person name="Durkin A.S."/>
            <person name="Hostetler J."/>
            <person name="Shetty J."/>
            <person name="Torralba M."/>
            <person name="Gill S."/>
            <person name="Nelson K."/>
        </authorList>
    </citation>
    <scope>NUCLEOTIDE SEQUENCE [LARGE SCALE GENOMIC DNA]</scope>
    <source>
        <strain evidence="2">ATCC 43037 / JCM 10827 / CCUG 33226 / KCTC 5666 / FDC 338</strain>
    </source>
</reference>
<gene>
    <name evidence="1" type="ordered locus">BFO_0872</name>
</gene>
<evidence type="ECO:0000313" key="1">
    <source>
        <dbReference type="EMBL" id="AEW21182.1"/>
    </source>
</evidence>
<dbReference type="Gene3D" id="2.120.10.30">
    <property type="entry name" value="TolB, C-terminal domain"/>
    <property type="match status" value="1"/>
</dbReference>
<accession>G8UP24</accession>
<evidence type="ECO:0000313" key="2">
    <source>
        <dbReference type="Proteomes" id="UP000005436"/>
    </source>
</evidence>
<dbReference type="PROSITE" id="PS51257">
    <property type="entry name" value="PROKAR_LIPOPROTEIN"/>
    <property type="match status" value="1"/>
</dbReference>
<dbReference type="HOGENOM" id="CLU_059151_0_0_10"/>
<dbReference type="InterPro" id="IPR011042">
    <property type="entry name" value="6-blade_b-propeller_TolB-like"/>
</dbReference>